<dbReference type="InterPro" id="IPR008920">
    <property type="entry name" value="TF_FadR/GntR_C"/>
</dbReference>
<dbReference type="PANTHER" id="PTHR43537">
    <property type="entry name" value="TRANSCRIPTIONAL REGULATOR, GNTR FAMILY"/>
    <property type="match status" value="1"/>
</dbReference>
<name>A0ABW1VH34_9MICO</name>
<dbReference type="InterPro" id="IPR011711">
    <property type="entry name" value="GntR_C"/>
</dbReference>
<dbReference type="Pfam" id="PF07729">
    <property type="entry name" value="FCD"/>
    <property type="match status" value="1"/>
</dbReference>
<proteinExistence type="predicted"/>
<evidence type="ECO:0000313" key="5">
    <source>
        <dbReference type="EMBL" id="MFC6357093.1"/>
    </source>
</evidence>
<gene>
    <name evidence="5" type="ORF">ACFQB0_13360</name>
</gene>
<dbReference type="SMART" id="SM00895">
    <property type="entry name" value="FCD"/>
    <property type="match status" value="1"/>
</dbReference>
<dbReference type="SUPFAM" id="SSF48008">
    <property type="entry name" value="GntR ligand-binding domain-like"/>
    <property type="match status" value="1"/>
</dbReference>
<dbReference type="Gene3D" id="1.10.10.10">
    <property type="entry name" value="Winged helix-like DNA-binding domain superfamily/Winged helix DNA-binding domain"/>
    <property type="match status" value="1"/>
</dbReference>
<organism evidence="5 6">
    <name type="scientific">Luethyella okanaganae</name>
    <dbReference type="NCBI Taxonomy" id="69372"/>
    <lineage>
        <taxon>Bacteria</taxon>
        <taxon>Bacillati</taxon>
        <taxon>Actinomycetota</taxon>
        <taxon>Actinomycetes</taxon>
        <taxon>Micrococcales</taxon>
        <taxon>Microbacteriaceae</taxon>
        <taxon>Luethyella</taxon>
    </lineage>
</organism>
<dbReference type="RefSeq" id="WP_386732526.1">
    <property type="nucleotide sequence ID" value="NZ_JBHSTP010000003.1"/>
</dbReference>
<sequence>MPAADQPEQGTVRVEVVDRIAHDIRDGHYHPRERLVEADLAQTYAVSRSAIRSALIELAAIGLVEREANRGARVRRVSIDEAIESTEVRLTLQALCAQRAAERVDDGQRDLLRAQIALLHEGVDHGEVAVYTGANAEISRLIREISGHGTATRIIESLQNQVRSNWYPYLLPDRRVESMHEYDKVVEAVIEGDSDAASVAALEHRAHVLEALNGIREAMLSDAHRAAPIPP</sequence>
<evidence type="ECO:0000259" key="4">
    <source>
        <dbReference type="PROSITE" id="PS50949"/>
    </source>
</evidence>
<dbReference type="PANTHER" id="PTHR43537:SF5">
    <property type="entry name" value="UXU OPERON TRANSCRIPTIONAL REGULATOR"/>
    <property type="match status" value="1"/>
</dbReference>
<protein>
    <submittedName>
        <fullName evidence="5">GntR family transcriptional regulator</fullName>
    </submittedName>
</protein>
<comment type="caution">
    <text evidence="5">The sequence shown here is derived from an EMBL/GenBank/DDBJ whole genome shotgun (WGS) entry which is preliminary data.</text>
</comment>
<keyword evidence="1" id="KW-0805">Transcription regulation</keyword>
<dbReference type="CDD" id="cd07377">
    <property type="entry name" value="WHTH_GntR"/>
    <property type="match status" value="1"/>
</dbReference>
<dbReference type="InterPro" id="IPR000524">
    <property type="entry name" value="Tscrpt_reg_HTH_GntR"/>
</dbReference>
<keyword evidence="3" id="KW-0804">Transcription</keyword>
<dbReference type="EMBL" id="JBHSTP010000003">
    <property type="protein sequence ID" value="MFC6357093.1"/>
    <property type="molecule type" value="Genomic_DNA"/>
</dbReference>
<evidence type="ECO:0000313" key="6">
    <source>
        <dbReference type="Proteomes" id="UP001596306"/>
    </source>
</evidence>
<dbReference type="Proteomes" id="UP001596306">
    <property type="component" value="Unassembled WGS sequence"/>
</dbReference>
<accession>A0ABW1VH34</accession>
<reference evidence="6" key="1">
    <citation type="journal article" date="2019" name="Int. J. Syst. Evol. Microbiol.">
        <title>The Global Catalogue of Microorganisms (GCM) 10K type strain sequencing project: providing services to taxonomists for standard genome sequencing and annotation.</title>
        <authorList>
            <consortium name="The Broad Institute Genomics Platform"/>
            <consortium name="The Broad Institute Genome Sequencing Center for Infectious Disease"/>
            <person name="Wu L."/>
            <person name="Ma J."/>
        </authorList>
    </citation>
    <scope>NUCLEOTIDE SEQUENCE [LARGE SCALE GENOMIC DNA]</scope>
    <source>
        <strain evidence="6">CCUG 43304</strain>
    </source>
</reference>
<dbReference type="InterPro" id="IPR036390">
    <property type="entry name" value="WH_DNA-bd_sf"/>
</dbReference>
<keyword evidence="6" id="KW-1185">Reference proteome</keyword>
<dbReference type="SMART" id="SM00345">
    <property type="entry name" value="HTH_GNTR"/>
    <property type="match status" value="1"/>
</dbReference>
<evidence type="ECO:0000256" key="3">
    <source>
        <dbReference type="ARBA" id="ARBA00023163"/>
    </source>
</evidence>
<dbReference type="Gene3D" id="1.20.120.530">
    <property type="entry name" value="GntR ligand-binding domain-like"/>
    <property type="match status" value="1"/>
</dbReference>
<keyword evidence="2" id="KW-0238">DNA-binding</keyword>
<dbReference type="PROSITE" id="PS50949">
    <property type="entry name" value="HTH_GNTR"/>
    <property type="match status" value="1"/>
</dbReference>
<evidence type="ECO:0000256" key="2">
    <source>
        <dbReference type="ARBA" id="ARBA00023125"/>
    </source>
</evidence>
<dbReference type="InterPro" id="IPR036388">
    <property type="entry name" value="WH-like_DNA-bd_sf"/>
</dbReference>
<evidence type="ECO:0000256" key="1">
    <source>
        <dbReference type="ARBA" id="ARBA00023015"/>
    </source>
</evidence>
<feature type="domain" description="HTH gntR-type" evidence="4">
    <location>
        <begin position="10"/>
        <end position="77"/>
    </location>
</feature>
<dbReference type="Pfam" id="PF00392">
    <property type="entry name" value="GntR"/>
    <property type="match status" value="1"/>
</dbReference>
<dbReference type="SUPFAM" id="SSF46785">
    <property type="entry name" value="Winged helix' DNA-binding domain"/>
    <property type="match status" value="1"/>
</dbReference>